<reference evidence="3" key="1">
    <citation type="journal article" date="2019" name="Int. J. Syst. Evol. Microbiol.">
        <title>The Global Catalogue of Microorganisms (GCM) 10K type strain sequencing project: providing services to taxonomists for standard genome sequencing and annotation.</title>
        <authorList>
            <consortium name="The Broad Institute Genomics Platform"/>
            <consortium name="The Broad Institute Genome Sequencing Center for Infectious Disease"/>
            <person name="Wu L."/>
            <person name="Ma J."/>
        </authorList>
    </citation>
    <scope>NUCLEOTIDE SEQUENCE [LARGE SCALE GENOMIC DNA]</scope>
    <source>
        <strain evidence="3">KACC 14058</strain>
    </source>
</reference>
<feature type="chain" id="PRO_5046634709" evidence="1">
    <location>
        <begin position="19"/>
        <end position="116"/>
    </location>
</feature>
<sequence length="116" mass="13119">MKKMIVFILLSLALIACSSDGEVKNNDEMIGYIAKITDDTILVTEKYLETNVEQLKEEEMYEKMGNAIYFKVSELEDSFLNSLQLGDKVVVTYSVVAESYPGQSTAMKMEKVKNEN</sequence>
<name>A0ABV8VUP3_9BACI</name>
<organism evidence="2 3">
    <name type="scientific">Gracilibacillus marinus</name>
    <dbReference type="NCBI Taxonomy" id="630535"/>
    <lineage>
        <taxon>Bacteria</taxon>
        <taxon>Bacillati</taxon>
        <taxon>Bacillota</taxon>
        <taxon>Bacilli</taxon>
        <taxon>Bacillales</taxon>
        <taxon>Bacillaceae</taxon>
        <taxon>Gracilibacillus</taxon>
    </lineage>
</organism>
<feature type="signal peptide" evidence="1">
    <location>
        <begin position="1"/>
        <end position="18"/>
    </location>
</feature>
<evidence type="ECO:0000256" key="1">
    <source>
        <dbReference type="SAM" id="SignalP"/>
    </source>
</evidence>
<dbReference type="RefSeq" id="WP_390196067.1">
    <property type="nucleotide sequence ID" value="NZ_JBHSDV010000001.1"/>
</dbReference>
<gene>
    <name evidence="2" type="ORF">ACFOZ1_03795</name>
</gene>
<dbReference type="Pfam" id="PF11518">
    <property type="entry name" value="DUF3221"/>
    <property type="match status" value="1"/>
</dbReference>
<dbReference type="PROSITE" id="PS51257">
    <property type="entry name" value="PROKAR_LIPOPROTEIN"/>
    <property type="match status" value="1"/>
</dbReference>
<protein>
    <submittedName>
        <fullName evidence="2">DUF3221 domain-containing protein</fullName>
    </submittedName>
</protein>
<dbReference type="Gene3D" id="2.40.50.140">
    <property type="entry name" value="Nucleic acid-binding proteins"/>
    <property type="match status" value="1"/>
</dbReference>
<dbReference type="InterPro" id="IPR012340">
    <property type="entry name" value="NA-bd_OB-fold"/>
</dbReference>
<accession>A0ABV8VUP3</accession>
<evidence type="ECO:0000313" key="2">
    <source>
        <dbReference type="EMBL" id="MFC4386928.1"/>
    </source>
</evidence>
<dbReference type="EMBL" id="JBHSDV010000001">
    <property type="protein sequence ID" value="MFC4386928.1"/>
    <property type="molecule type" value="Genomic_DNA"/>
</dbReference>
<keyword evidence="3" id="KW-1185">Reference proteome</keyword>
<comment type="caution">
    <text evidence="2">The sequence shown here is derived from an EMBL/GenBank/DDBJ whole genome shotgun (WGS) entry which is preliminary data.</text>
</comment>
<evidence type="ECO:0000313" key="3">
    <source>
        <dbReference type="Proteomes" id="UP001595880"/>
    </source>
</evidence>
<proteinExistence type="predicted"/>
<keyword evidence="1" id="KW-0732">Signal</keyword>
<dbReference type="Proteomes" id="UP001595880">
    <property type="component" value="Unassembled WGS sequence"/>
</dbReference>
<dbReference type="InterPro" id="IPR021598">
    <property type="entry name" value="DUF3221"/>
</dbReference>